<dbReference type="EMBL" id="QWKP01000184">
    <property type="protein sequence ID" value="RHA41582.1"/>
    <property type="molecule type" value="Genomic_DNA"/>
</dbReference>
<reference evidence="3 4" key="1">
    <citation type="submission" date="2018-08" db="EMBL/GenBank/DDBJ databases">
        <title>Cellulomonas rhizosphaerae sp. nov., a novel actinomycete isolated from soil.</title>
        <authorList>
            <person name="Tian Y."/>
        </authorList>
    </citation>
    <scope>NUCLEOTIDE SEQUENCE [LARGE SCALE GENOMIC DNA]</scope>
    <source>
        <strain evidence="3 4">NEAU-TCZ24</strain>
    </source>
</reference>
<dbReference type="PANTHER" id="PTHR12526">
    <property type="entry name" value="GLYCOSYLTRANSFERASE"/>
    <property type="match status" value="1"/>
</dbReference>
<proteinExistence type="predicted"/>
<feature type="domain" description="Glycosyl transferase family 1" evidence="2">
    <location>
        <begin position="198"/>
        <end position="361"/>
    </location>
</feature>
<evidence type="ECO:0000313" key="3">
    <source>
        <dbReference type="EMBL" id="RHA41582.1"/>
    </source>
</evidence>
<evidence type="ECO:0000313" key="4">
    <source>
        <dbReference type="Proteomes" id="UP000283374"/>
    </source>
</evidence>
<accession>A0A413RLY7</accession>
<protein>
    <submittedName>
        <fullName evidence="3">Glycosyltransferase</fullName>
    </submittedName>
</protein>
<dbReference type="SUPFAM" id="SSF53756">
    <property type="entry name" value="UDP-Glycosyltransferase/glycogen phosphorylase"/>
    <property type="match status" value="1"/>
</dbReference>
<dbReference type="InterPro" id="IPR001296">
    <property type="entry name" value="Glyco_trans_1"/>
</dbReference>
<evidence type="ECO:0000256" key="1">
    <source>
        <dbReference type="ARBA" id="ARBA00022679"/>
    </source>
</evidence>
<name>A0A413RLY7_9CELL</name>
<keyword evidence="1 3" id="KW-0808">Transferase</keyword>
<dbReference type="AlphaFoldDB" id="A0A413RLY7"/>
<dbReference type="Gene3D" id="3.40.50.2000">
    <property type="entry name" value="Glycogen Phosphorylase B"/>
    <property type="match status" value="1"/>
</dbReference>
<organism evidence="3 4">
    <name type="scientific">Cellulomonas rhizosphaerae</name>
    <dbReference type="NCBI Taxonomy" id="2293719"/>
    <lineage>
        <taxon>Bacteria</taxon>
        <taxon>Bacillati</taxon>
        <taxon>Actinomycetota</taxon>
        <taxon>Actinomycetes</taxon>
        <taxon>Micrococcales</taxon>
        <taxon>Cellulomonadaceae</taxon>
        <taxon>Cellulomonas</taxon>
    </lineage>
</organism>
<dbReference type="Proteomes" id="UP000283374">
    <property type="component" value="Unassembled WGS sequence"/>
</dbReference>
<comment type="caution">
    <text evidence="3">The sequence shown here is derived from an EMBL/GenBank/DDBJ whole genome shotgun (WGS) entry which is preliminary data.</text>
</comment>
<gene>
    <name evidence="3" type="ORF">D1825_08595</name>
</gene>
<dbReference type="Pfam" id="PF00534">
    <property type="entry name" value="Glycos_transf_1"/>
    <property type="match status" value="1"/>
</dbReference>
<dbReference type="GO" id="GO:0016757">
    <property type="term" value="F:glycosyltransferase activity"/>
    <property type="evidence" value="ECO:0007669"/>
    <property type="project" value="InterPro"/>
</dbReference>
<keyword evidence="4" id="KW-1185">Reference proteome</keyword>
<sequence length="569" mass="61002">MENYAATSPEDVTGADEKYDVAYLTRYVGKTDTGIAFTDHAYLDGLARSAYSTLVVGNGIAPIYPADGLAYTTSAAEYRRHAPRLHLVNGMGSFVTHLPSGYRREHRRGHKVAIMHEEPTAFDFYGTDVWNRNNVRDVLMAAHDGFVFVSERSRDLWVEEAGLHDVPVYVLPNTCAEEAVIASDLVDRDRVEVASGLGLDPGEVSIVVVGTVQRLKGQIDVIDAVRRLREKRREVTLHVYFVGRVREQRYADELEALVSAHGLGGAVTFVGEVPKTRALEYVAAADALVIASQTEAMPLVLLEAMQLGTPIVTTLVGGIPEVVDGTCATTFDVRDVDALVSALEQLVDDPARSAVLARAAAARYRDEFSNEHFRRRFATVLGSLAVDSGLAAVPPPAGGFDDGLEVERRPDGVLVASGVAGSGRRWRAALAAHHAEDPLRRVELRLPGVGLLPSLETAAPLARLGLAVTEFASAVGTTVCATDAGQAVLAASDVLRIVGGPPHEAAYAEHVRASARRRAKARTLELAEAQATTAAPAAAPRTATVPRLSLASRVLGRLPRESRPTDGRR</sequence>
<dbReference type="CDD" id="cd03801">
    <property type="entry name" value="GT4_PimA-like"/>
    <property type="match status" value="1"/>
</dbReference>
<evidence type="ECO:0000259" key="2">
    <source>
        <dbReference type="Pfam" id="PF00534"/>
    </source>
</evidence>